<evidence type="ECO:0000313" key="2">
    <source>
        <dbReference type="Proteomes" id="UP000689195"/>
    </source>
</evidence>
<keyword evidence="2" id="KW-1185">Reference proteome</keyword>
<proteinExistence type="predicted"/>
<comment type="caution">
    <text evidence="1">The sequence shown here is derived from an EMBL/GenBank/DDBJ whole genome shotgun (WGS) entry which is preliminary data.</text>
</comment>
<dbReference type="AlphaFoldDB" id="A0A8S1SM81"/>
<evidence type="ECO:0000313" key="1">
    <source>
        <dbReference type="EMBL" id="CAD8140960.1"/>
    </source>
</evidence>
<dbReference type="OrthoDB" id="309988at2759"/>
<accession>A0A8S1SM81</accession>
<protein>
    <recommendedName>
        <fullName evidence="3">HTH psq-type domain-containing protein</fullName>
    </recommendedName>
</protein>
<reference evidence="1" key="1">
    <citation type="submission" date="2021-01" db="EMBL/GenBank/DDBJ databases">
        <authorList>
            <consortium name="Genoscope - CEA"/>
            <person name="William W."/>
        </authorList>
    </citation>
    <scope>NUCLEOTIDE SEQUENCE</scope>
</reference>
<sequence>MNSIKKSRKGQQYKKKINKEQRDLIKQLLIEKIKNPSEIAKEYNIPRSTINSYKKSKRPMYDPLKNAILKRAEKWVDMNFDTLNNYKSIPQVKKQINSYFNKECFFSNSEMNPLFYLIPKSKQNSKKQRIHQKVLQEVFTYFQTKKLLNNNQTNEQYFAIGTVIEVEIYEAYIQNCGQEEPYQNIQNLYPNNTQVVQSDESFKVFNEDSFNYYY</sequence>
<dbReference type="Proteomes" id="UP000689195">
    <property type="component" value="Unassembled WGS sequence"/>
</dbReference>
<name>A0A8S1SM81_9CILI</name>
<gene>
    <name evidence="1" type="ORF">PPENT_87.1.T0090368</name>
</gene>
<organism evidence="1 2">
    <name type="scientific">Paramecium pentaurelia</name>
    <dbReference type="NCBI Taxonomy" id="43138"/>
    <lineage>
        <taxon>Eukaryota</taxon>
        <taxon>Sar</taxon>
        <taxon>Alveolata</taxon>
        <taxon>Ciliophora</taxon>
        <taxon>Intramacronucleata</taxon>
        <taxon>Oligohymenophorea</taxon>
        <taxon>Peniculida</taxon>
        <taxon>Parameciidae</taxon>
        <taxon>Paramecium</taxon>
    </lineage>
</organism>
<evidence type="ECO:0008006" key="3">
    <source>
        <dbReference type="Google" id="ProtNLM"/>
    </source>
</evidence>
<dbReference type="EMBL" id="CAJJDO010000009">
    <property type="protein sequence ID" value="CAD8140960.1"/>
    <property type="molecule type" value="Genomic_DNA"/>
</dbReference>